<evidence type="ECO:0000313" key="2">
    <source>
        <dbReference type="EMBL" id="KAL0066538.1"/>
    </source>
</evidence>
<name>A0ABR2ZYT6_9AGAR</name>
<protein>
    <submittedName>
        <fullName evidence="2">Uncharacterized protein</fullName>
    </submittedName>
</protein>
<dbReference type="Proteomes" id="UP001437256">
    <property type="component" value="Unassembled WGS sequence"/>
</dbReference>
<dbReference type="EMBL" id="JBBXMP010000034">
    <property type="protein sequence ID" value="KAL0066538.1"/>
    <property type="molecule type" value="Genomic_DNA"/>
</dbReference>
<organism evidence="2 3">
    <name type="scientific">Marasmius tenuissimus</name>
    <dbReference type="NCBI Taxonomy" id="585030"/>
    <lineage>
        <taxon>Eukaryota</taxon>
        <taxon>Fungi</taxon>
        <taxon>Dikarya</taxon>
        <taxon>Basidiomycota</taxon>
        <taxon>Agaricomycotina</taxon>
        <taxon>Agaricomycetes</taxon>
        <taxon>Agaricomycetidae</taxon>
        <taxon>Agaricales</taxon>
        <taxon>Marasmiineae</taxon>
        <taxon>Marasmiaceae</taxon>
        <taxon>Marasmius</taxon>
    </lineage>
</organism>
<comment type="caution">
    <text evidence="2">The sequence shown here is derived from an EMBL/GenBank/DDBJ whole genome shotgun (WGS) entry which is preliminary data.</text>
</comment>
<proteinExistence type="predicted"/>
<gene>
    <name evidence="2" type="ORF">AAF712_006340</name>
</gene>
<reference evidence="2 3" key="1">
    <citation type="submission" date="2024-05" db="EMBL/GenBank/DDBJ databases">
        <title>A draft genome resource for the thread blight pathogen Marasmius tenuissimus strain MS-2.</title>
        <authorList>
            <person name="Yulfo-Soto G.E."/>
            <person name="Baruah I.K."/>
            <person name="Amoako-Attah I."/>
            <person name="Bukari Y."/>
            <person name="Meinhardt L.W."/>
            <person name="Bailey B.A."/>
            <person name="Cohen S.P."/>
        </authorList>
    </citation>
    <scope>NUCLEOTIDE SEQUENCE [LARGE SCALE GENOMIC DNA]</scope>
    <source>
        <strain evidence="2 3">MS-2</strain>
    </source>
</reference>
<keyword evidence="1" id="KW-1133">Transmembrane helix</keyword>
<keyword evidence="1" id="KW-0812">Transmembrane</keyword>
<evidence type="ECO:0000313" key="3">
    <source>
        <dbReference type="Proteomes" id="UP001437256"/>
    </source>
</evidence>
<accession>A0ABR2ZYT6</accession>
<feature type="transmembrane region" description="Helical" evidence="1">
    <location>
        <begin position="216"/>
        <end position="239"/>
    </location>
</feature>
<evidence type="ECO:0000256" key="1">
    <source>
        <dbReference type="SAM" id="Phobius"/>
    </source>
</evidence>
<keyword evidence="3" id="KW-1185">Reference proteome</keyword>
<keyword evidence="1" id="KW-0472">Membrane</keyword>
<sequence>MHASLAYLSTETRTLDAIIAHRPTHTPTLPTEILLLIRSRLLLTVTTHLIHQSHSALRRYENTLRHLLCPECRSYNEYVYGDDPWKWEPCGSCGLNLKFIDRREWLENYLSRKSLRFVSREGPPRSHHPIWRLVGDVLHGFQCKWALGNGNGNVLIVPDRDPPGVLLDDKLRLGRVERELALTVTVPCVERGTSMRPVSSPDPMGRSSGVYRTVTVFPVLCGVIFSIPLSLVTLLLKVVCWYCKPGAFKCVLL</sequence>